<feature type="transmembrane region" description="Helical" evidence="7">
    <location>
        <begin position="53"/>
        <end position="71"/>
    </location>
</feature>
<evidence type="ECO:0000313" key="8">
    <source>
        <dbReference type="EMBL" id="MFC6907154.1"/>
    </source>
</evidence>
<feature type="transmembrane region" description="Helical" evidence="7">
    <location>
        <begin position="297"/>
        <end position="317"/>
    </location>
</feature>
<dbReference type="Proteomes" id="UP001596312">
    <property type="component" value="Unassembled WGS sequence"/>
</dbReference>
<dbReference type="NCBIfam" id="TIGR00374">
    <property type="entry name" value="flippase-like domain"/>
    <property type="match status" value="1"/>
</dbReference>
<evidence type="ECO:0000256" key="7">
    <source>
        <dbReference type="SAM" id="Phobius"/>
    </source>
</evidence>
<feature type="transmembrane region" description="Helical" evidence="7">
    <location>
        <begin position="323"/>
        <end position="340"/>
    </location>
</feature>
<name>A0ABD5VE02_9EURY</name>
<gene>
    <name evidence="8" type="ORF">ACFQGH_18390</name>
</gene>
<dbReference type="PANTHER" id="PTHR39087:SF2">
    <property type="entry name" value="UPF0104 MEMBRANE PROTEIN MJ1595"/>
    <property type="match status" value="1"/>
</dbReference>
<dbReference type="InterPro" id="IPR022791">
    <property type="entry name" value="L-PG_synthase/AglD"/>
</dbReference>
<comment type="subcellular location">
    <subcellularLocation>
        <location evidence="1">Cell membrane</location>
        <topology evidence="1">Multi-pass membrane protein</topology>
    </subcellularLocation>
</comment>
<evidence type="ECO:0000256" key="2">
    <source>
        <dbReference type="ARBA" id="ARBA00011061"/>
    </source>
</evidence>
<organism evidence="8 9">
    <name type="scientific">Halalkalicoccus tibetensis</name>
    <dbReference type="NCBI Taxonomy" id="175632"/>
    <lineage>
        <taxon>Archaea</taxon>
        <taxon>Methanobacteriati</taxon>
        <taxon>Methanobacteriota</taxon>
        <taxon>Stenosarchaea group</taxon>
        <taxon>Halobacteria</taxon>
        <taxon>Halobacteriales</taxon>
        <taxon>Halococcaceae</taxon>
        <taxon>Halalkalicoccus</taxon>
    </lineage>
</organism>
<evidence type="ECO:0000256" key="3">
    <source>
        <dbReference type="ARBA" id="ARBA00022475"/>
    </source>
</evidence>
<evidence type="ECO:0000256" key="6">
    <source>
        <dbReference type="ARBA" id="ARBA00023136"/>
    </source>
</evidence>
<protein>
    <submittedName>
        <fullName evidence="8">Lysylphosphatidylglycerol synthase transmembrane domain-containing protein</fullName>
    </submittedName>
</protein>
<dbReference type="PANTHER" id="PTHR39087">
    <property type="entry name" value="UPF0104 MEMBRANE PROTEIN MJ1595"/>
    <property type="match status" value="1"/>
</dbReference>
<feature type="transmembrane region" description="Helical" evidence="7">
    <location>
        <begin position="237"/>
        <end position="258"/>
    </location>
</feature>
<sequence length="343" mass="36981">MPELTGDSSAGWIDRRTIAKTAVGFAIAVVLVYLLGVGIGWDRTIDQLQTSQLEWVLAACGSTVLCLIVWGKTWHVVLERIGISVPYRKLSVTFFAATFANYVTPMGQAGGEPFIAYILARDTEATYEQALASVATTDLVRLLPFFTIGGLGLGYLLTTTQITGSIELFAIVLMALAVVLPFIAVVGWQFRDRLQRTVLRCIAPIAKRTDRITLDSIRDRIDRLYSSIEVIASSPRALLTAVAFAYIGWILFALPLYFASLALGTPISLLLVCFIVPISVIAGSVPLPGGLGAIEGALIVLLTTLTPSTTAIALAIATIYRLASYWLVISVGGIAMLWVVKRV</sequence>
<evidence type="ECO:0000256" key="1">
    <source>
        <dbReference type="ARBA" id="ARBA00004651"/>
    </source>
</evidence>
<feature type="transmembrane region" description="Helical" evidence="7">
    <location>
        <begin position="264"/>
        <end position="285"/>
    </location>
</feature>
<feature type="transmembrane region" description="Helical" evidence="7">
    <location>
        <begin position="21"/>
        <end position="41"/>
    </location>
</feature>
<keyword evidence="6 7" id="KW-0472">Membrane</keyword>
<keyword evidence="3" id="KW-1003">Cell membrane</keyword>
<evidence type="ECO:0000256" key="5">
    <source>
        <dbReference type="ARBA" id="ARBA00022989"/>
    </source>
</evidence>
<proteinExistence type="inferred from homology"/>
<dbReference type="AlphaFoldDB" id="A0ABD5VE02"/>
<dbReference type="EMBL" id="JBHSXQ010000007">
    <property type="protein sequence ID" value="MFC6907154.1"/>
    <property type="molecule type" value="Genomic_DNA"/>
</dbReference>
<dbReference type="RefSeq" id="WP_340605742.1">
    <property type="nucleotide sequence ID" value="NZ_JBBMXV010000007.1"/>
</dbReference>
<keyword evidence="4 7" id="KW-0812">Transmembrane</keyword>
<keyword evidence="5 7" id="KW-1133">Transmembrane helix</keyword>
<reference evidence="8 9" key="1">
    <citation type="journal article" date="2019" name="Int. J. Syst. Evol. Microbiol.">
        <title>The Global Catalogue of Microorganisms (GCM) 10K type strain sequencing project: providing services to taxonomists for standard genome sequencing and annotation.</title>
        <authorList>
            <consortium name="The Broad Institute Genomics Platform"/>
            <consortium name="The Broad Institute Genome Sequencing Center for Infectious Disease"/>
            <person name="Wu L."/>
            <person name="Ma J."/>
        </authorList>
    </citation>
    <scope>NUCLEOTIDE SEQUENCE [LARGE SCALE GENOMIC DNA]</scope>
    <source>
        <strain evidence="8 9">CGMCC 1.3240</strain>
    </source>
</reference>
<comment type="similarity">
    <text evidence="2">Belongs to the UPF0104 family.</text>
</comment>
<dbReference type="GO" id="GO:0005886">
    <property type="term" value="C:plasma membrane"/>
    <property type="evidence" value="ECO:0007669"/>
    <property type="project" value="UniProtKB-SubCell"/>
</dbReference>
<evidence type="ECO:0000313" key="9">
    <source>
        <dbReference type="Proteomes" id="UP001596312"/>
    </source>
</evidence>
<feature type="transmembrane region" description="Helical" evidence="7">
    <location>
        <begin position="169"/>
        <end position="190"/>
    </location>
</feature>
<accession>A0ABD5VE02</accession>
<comment type="caution">
    <text evidence="8">The sequence shown here is derived from an EMBL/GenBank/DDBJ whole genome shotgun (WGS) entry which is preliminary data.</text>
</comment>
<evidence type="ECO:0000256" key="4">
    <source>
        <dbReference type="ARBA" id="ARBA00022692"/>
    </source>
</evidence>
<dbReference type="Pfam" id="PF03706">
    <property type="entry name" value="LPG_synthase_TM"/>
    <property type="match status" value="1"/>
</dbReference>
<feature type="transmembrane region" description="Helical" evidence="7">
    <location>
        <begin position="139"/>
        <end position="157"/>
    </location>
</feature>
<keyword evidence="9" id="KW-1185">Reference proteome</keyword>